<dbReference type="Pfam" id="PF03061">
    <property type="entry name" value="4HBT"/>
    <property type="match status" value="1"/>
</dbReference>
<dbReference type="Gene3D" id="3.10.129.10">
    <property type="entry name" value="Hotdog Thioesterase"/>
    <property type="match status" value="1"/>
</dbReference>
<evidence type="ECO:0000313" key="4">
    <source>
        <dbReference type="EMBL" id="MBT9433120.1"/>
    </source>
</evidence>
<dbReference type="NCBIfam" id="TIGR00369">
    <property type="entry name" value="unchar_dom_1"/>
    <property type="match status" value="1"/>
</dbReference>
<evidence type="ECO:0000256" key="2">
    <source>
        <dbReference type="ARBA" id="ARBA00022801"/>
    </source>
</evidence>
<reference evidence="4 5" key="1">
    <citation type="journal article" date="2021" name="Genome Biol. Evol.">
        <title>The evolution of interdependence in a four-way mealybug symbiosis.</title>
        <authorList>
            <person name="Garber A.I."/>
            <person name="Kupper M."/>
            <person name="Laetsch D.R."/>
            <person name="Weldon S.R."/>
            <person name="Ladinsky M.S."/>
            <person name="Bjorkman P.J."/>
            <person name="McCutcheon J.P."/>
        </authorList>
    </citation>
    <scope>NUCLEOTIDE SEQUENCE [LARGE SCALE GENOMIC DNA]</scope>
    <source>
        <strain evidence="4">SOD</strain>
    </source>
</reference>
<organism evidence="4 5">
    <name type="scientific">Candidatus Sodalis endolongispinus</name>
    <dbReference type="NCBI Taxonomy" id="2812662"/>
    <lineage>
        <taxon>Bacteria</taxon>
        <taxon>Pseudomonadati</taxon>
        <taxon>Pseudomonadota</taxon>
        <taxon>Gammaproteobacteria</taxon>
        <taxon>Enterobacterales</taxon>
        <taxon>Bruguierivoracaceae</taxon>
        <taxon>Sodalis</taxon>
    </lineage>
</organism>
<keyword evidence="5" id="KW-1185">Reference proteome</keyword>
<comment type="similarity">
    <text evidence="1">Belongs to the thioesterase PaaI family.</text>
</comment>
<proteinExistence type="inferred from homology"/>
<dbReference type="EMBL" id="JAFJYC010000002">
    <property type="protein sequence ID" value="MBT9433120.1"/>
    <property type="molecule type" value="Genomic_DNA"/>
</dbReference>
<dbReference type="RefSeq" id="WP_215670684.1">
    <property type="nucleotide sequence ID" value="NZ_JAFJYC010000002.1"/>
</dbReference>
<sequence length="152" mass="17131">MIWTRTPSLERLNQIAQGCMIGYLGICYTRLEEDELEAIMPVDERTRQPFGILDGGASVVLAETVGSAAGYLCTREDQRIVGLDINANHLHSVYDGWVRAVCRPFHLGRTRQVWDIHIFDDTVRLTCVSRLTTAVLDGAGRLRRHLAPLQRI</sequence>
<dbReference type="Proteomes" id="UP000811282">
    <property type="component" value="Unassembled WGS sequence"/>
</dbReference>
<evidence type="ECO:0000259" key="3">
    <source>
        <dbReference type="Pfam" id="PF03061"/>
    </source>
</evidence>
<dbReference type="PANTHER" id="PTHR43240">
    <property type="entry name" value="1,4-DIHYDROXY-2-NAPHTHOYL-COA THIOESTERASE 1"/>
    <property type="match status" value="1"/>
</dbReference>
<name>A0ABS5YDK1_9GAMM</name>
<dbReference type="InterPro" id="IPR003736">
    <property type="entry name" value="PAAI_dom"/>
</dbReference>
<evidence type="ECO:0000313" key="5">
    <source>
        <dbReference type="Proteomes" id="UP000811282"/>
    </source>
</evidence>
<gene>
    <name evidence="4" type="ORF">JZM24_15145</name>
</gene>
<dbReference type="PANTHER" id="PTHR43240:SF5">
    <property type="entry name" value="1,4-DIHYDROXY-2-NAPHTHOYL-COA THIOESTERASE 1"/>
    <property type="match status" value="1"/>
</dbReference>
<dbReference type="CDD" id="cd03443">
    <property type="entry name" value="PaaI_thioesterase"/>
    <property type="match status" value="1"/>
</dbReference>
<accession>A0ABS5YDK1</accession>
<comment type="caution">
    <text evidence="4">The sequence shown here is derived from an EMBL/GenBank/DDBJ whole genome shotgun (WGS) entry which is preliminary data.</text>
</comment>
<feature type="domain" description="Thioesterase" evidence="3">
    <location>
        <begin position="50"/>
        <end position="127"/>
    </location>
</feature>
<keyword evidence="2" id="KW-0378">Hydrolase</keyword>
<protein>
    <submittedName>
        <fullName evidence="4">Hotdog fold thioesterase</fullName>
    </submittedName>
</protein>
<dbReference type="SUPFAM" id="SSF54637">
    <property type="entry name" value="Thioesterase/thiol ester dehydrase-isomerase"/>
    <property type="match status" value="1"/>
</dbReference>
<evidence type="ECO:0000256" key="1">
    <source>
        <dbReference type="ARBA" id="ARBA00008324"/>
    </source>
</evidence>
<dbReference type="InterPro" id="IPR006683">
    <property type="entry name" value="Thioestr_dom"/>
</dbReference>
<dbReference type="InterPro" id="IPR029069">
    <property type="entry name" value="HotDog_dom_sf"/>
</dbReference>